<evidence type="ECO:0000313" key="10">
    <source>
        <dbReference type="Proteomes" id="UP000708208"/>
    </source>
</evidence>
<evidence type="ECO:0000259" key="8">
    <source>
        <dbReference type="Pfam" id="PF14740"/>
    </source>
</evidence>
<evidence type="ECO:0000256" key="5">
    <source>
        <dbReference type="PROSITE-ProRule" id="PRU00221"/>
    </source>
</evidence>
<evidence type="ECO:0000256" key="2">
    <source>
        <dbReference type="ARBA" id="ARBA00022490"/>
    </source>
</evidence>
<feature type="signal peptide" evidence="6">
    <location>
        <begin position="1"/>
        <end position="18"/>
    </location>
</feature>
<feature type="chain" id="PRO_5035305973" evidence="6">
    <location>
        <begin position="19"/>
        <end position="1127"/>
    </location>
</feature>
<evidence type="ECO:0000256" key="4">
    <source>
        <dbReference type="ARBA" id="ARBA00024190"/>
    </source>
</evidence>
<evidence type="ECO:0000256" key="1">
    <source>
        <dbReference type="ARBA" id="ARBA00010449"/>
    </source>
</evidence>
<dbReference type="SMART" id="SM00320">
    <property type="entry name" value="WD40"/>
    <property type="match status" value="4"/>
</dbReference>
<evidence type="ECO:0000259" key="7">
    <source>
        <dbReference type="Pfam" id="PF14737"/>
    </source>
</evidence>
<keyword evidence="5" id="KW-0853">WD repeat</keyword>
<organism evidence="9 10">
    <name type="scientific">Allacma fusca</name>
    <dbReference type="NCBI Taxonomy" id="39272"/>
    <lineage>
        <taxon>Eukaryota</taxon>
        <taxon>Metazoa</taxon>
        <taxon>Ecdysozoa</taxon>
        <taxon>Arthropoda</taxon>
        <taxon>Hexapoda</taxon>
        <taxon>Collembola</taxon>
        <taxon>Symphypleona</taxon>
        <taxon>Sminthuridae</taxon>
        <taxon>Allacma</taxon>
    </lineage>
</organism>
<keyword evidence="2" id="KW-0963">Cytoplasm</keyword>
<name>A0A8J2LX65_9HEXA</name>
<accession>A0A8J2LX65</accession>
<dbReference type="PROSITE" id="PS50082">
    <property type="entry name" value="WD_REPEATS_2"/>
    <property type="match status" value="1"/>
</dbReference>
<feature type="domain" description="DUF4470" evidence="7">
    <location>
        <begin position="12"/>
        <end position="116"/>
    </location>
</feature>
<comment type="subcellular location">
    <subcellularLocation>
        <location evidence="4">Dynein axonemal particle</location>
    </subcellularLocation>
</comment>
<dbReference type="Proteomes" id="UP000708208">
    <property type="component" value="Unassembled WGS sequence"/>
</dbReference>
<dbReference type="Pfam" id="PF14737">
    <property type="entry name" value="DUF4470"/>
    <property type="match status" value="1"/>
</dbReference>
<sequence length="1127" mass="127840">MASKTGLGSCSLWGLTPALNLLTFLDDKTLIDAGNDEKGIHILLFGQCDCRHIFKTLEEHLNFRTRKIKINIFIVENNIELYARQLLFLSLASLPLEKIGLYEKTRQYVELFGNTSIRPRTQHSLVKLARRLVKMITDEDYLEKKMPFVNLSELKFVERDALVEICKYWIEFCDMRKENLTEKWDKRLRYHLGSRYDSRAGVFDWDYHMRLKDLGIDIISSVEYKNWRGKGMAFTDYDSEYSQPNVTLCSGASLTSNWKNVCYLGEIVTGPFIAYGIECDDKNFFEKSNDRNKFSAGDVTVHNLEKIFSTFGSIGTGSGENPEDGGRGDAGMNRHGQNLSDIFSVSFLPTEAAAHLHLKSHFLNKFHLMYFSSTMAQHLTPEITQVCAKDAIVIVESVRHLLELRQEHITAYNDKVQELAELAGLQKIPEGHEISHVDYLSYTMSPQSGPISDEIGRNNIVLLHHTKGQQTILQGHRNEIVSLSKHKENKYFASGDIGPRSTVIIWDILAGIPDKVLSLRSCHGSSGVASIDFAGNSPYIGLLGAERSSKQVISIWPYVSHRPVEPMCQYNIPSTLGYQHEIVFHPEKNNLFATTGNRGVAFYSWKLTEKKICSNVPKLSKSFSSRMKKFTRSIWSPENSFLLTATMGGFIIVWDVSNPSDVKESFDSDRNAVEIKRCYKIGINGLTSFTEHNGIYYIGDVTGVVHFYDMTFRLIGWTKHQKFLPVYFVAVNEIDSTGALRIFDQNSAGERLGAPKDQTILSRDFPLKLSNCDPTQESTFNRSPFECPDLFLGVADGTVYHYRGREERLNTVVHGANSIFVACDVNPVSNHLALITLKGEIHLYDVKTHIVVYRRSLFKKQTRLSSLKFHPTGSFAFIGSLDGRMFCRRGFDFKPTGSTFDNSHSSIDKIVFSEDGILMAFQDSSRAIGLYVNNPGKSLFAWTFKGKRRLHCKEVVDIMFCWDRARNSSRLFSLGADRRIIEYRIHFSSFNDVLEVLTITRVEQYAIPRTMTTINCCERRKLHICIATNNYEISIYDPDNQNIMRICRAPLHESPTNKMVNIRTDDGRDFTIFASGNKLGLAEEPFDGIPYKYMALLSHPTGIIRRSFLSRSSGTRTSDGTGQASLA</sequence>
<dbReference type="AlphaFoldDB" id="A0A8J2LX65"/>
<dbReference type="Pfam" id="PF00400">
    <property type="entry name" value="WD40"/>
    <property type="match status" value="1"/>
</dbReference>
<dbReference type="InterPro" id="IPR027974">
    <property type="entry name" value="DUF4470"/>
</dbReference>
<comment type="caution">
    <text evidence="9">The sequence shown here is derived from an EMBL/GenBank/DDBJ whole genome shotgun (WGS) entry which is preliminary data.</text>
</comment>
<dbReference type="EMBL" id="CAJVCH010571681">
    <property type="protein sequence ID" value="CAG7838252.1"/>
    <property type="molecule type" value="Genomic_DNA"/>
</dbReference>
<dbReference type="InterPro" id="IPR028235">
    <property type="entry name" value="DNAAF3_C"/>
</dbReference>
<keyword evidence="10" id="KW-1185">Reference proteome</keyword>
<dbReference type="PANTHER" id="PTHR22118">
    <property type="entry name" value="DYNEIN ASSEMBLY FACTOR 3, AXONEMAL"/>
    <property type="match status" value="1"/>
</dbReference>
<dbReference type="OrthoDB" id="538817at2759"/>
<evidence type="ECO:0000256" key="6">
    <source>
        <dbReference type="SAM" id="SignalP"/>
    </source>
</evidence>
<feature type="repeat" description="WD" evidence="5">
    <location>
        <begin position="635"/>
        <end position="664"/>
    </location>
</feature>
<dbReference type="GO" id="GO:0070286">
    <property type="term" value="P:axonemal dynein complex assembly"/>
    <property type="evidence" value="ECO:0007669"/>
    <property type="project" value="InterPro"/>
</dbReference>
<feature type="domain" description="Dynein assembly factor 3 C-terminal" evidence="8">
    <location>
        <begin position="149"/>
        <end position="427"/>
    </location>
</feature>
<evidence type="ECO:0000313" key="9">
    <source>
        <dbReference type="EMBL" id="CAG7838252.1"/>
    </source>
</evidence>
<comment type="similarity">
    <text evidence="1">Belongs to the DNAAF3 family.</text>
</comment>
<dbReference type="InterPro" id="IPR001680">
    <property type="entry name" value="WD40_rpt"/>
</dbReference>
<dbReference type="InterPro" id="IPR039304">
    <property type="entry name" value="DNAAF3"/>
</dbReference>
<gene>
    <name evidence="9" type="ORF">AFUS01_LOCUS47239</name>
</gene>
<proteinExistence type="inferred from homology"/>
<dbReference type="GO" id="GO:0044458">
    <property type="term" value="P:motile cilium assembly"/>
    <property type="evidence" value="ECO:0007669"/>
    <property type="project" value="TreeGrafter"/>
</dbReference>
<dbReference type="Pfam" id="PF14740">
    <property type="entry name" value="DUF4471"/>
    <property type="match status" value="1"/>
</dbReference>
<evidence type="ECO:0000256" key="3">
    <source>
        <dbReference type="ARBA" id="ARBA00022794"/>
    </source>
</evidence>
<dbReference type="PANTHER" id="PTHR22118:SF14">
    <property type="entry name" value="DYNEIN AXONEMAL ASSEMBLY FACTOR 3"/>
    <property type="match status" value="1"/>
</dbReference>
<dbReference type="GO" id="GO:0120293">
    <property type="term" value="C:dynein axonemal particle"/>
    <property type="evidence" value="ECO:0007669"/>
    <property type="project" value="UniProtKB-SubCell"/>
</dbReference>
<keyword evidence="6" id="KW-0732">Signal</keyword>
<reference evidence="9" key="1">
    <citation type="submission" date="2021-06" db="EMBL/GenBank/DDBJ databases">
        <authorList>
            <person name="Hodson N. C."/>
            <person name="Mongue J. A."/>
            <person name="Jaron S. K."/>
        </authorList>
    </citation>
    <scope>NUCLEOTIDE SEQUENCE</scope>
</reference>
<protein>
    <submittedName>
        <fullName evidence="9">Uncharacterized protein</fullName>
    </submittedName>
</protein>
<keyword evidence="3" id="KW-0970">Cilium biogenesis/degradation</keyword>